<dbReference type="InterPro" id="IPR000182">
    <property type="entry name" value="GNAT_dom"/>
</dbReference>
<organism evidence="2 3">
    <name type="scientific">Tetracentron sinense</name>
    <name type="common">Spur-leaf</name>
    <dbReference type="NCBI Taxonomy" id="13715"/>
    <lineage>
        <taxon>Eukaryota</taxon>
        <taxon>Viridiplantae</taxon>
        <taxon>Streptophyta</taxon>
        <taxon>Embryophyta</taxon>
        <taxon>Tracheophyta</taxon>
        <taxon>Spermatophyta</taxon>
        <taxon>Magnoliopsida</taxon>
        <taxon>Trochodendrales</taxon>
        <taxon>Trochodendraceae</taxon>
        <taxon>Tetracentron</taxon>
    </lineage>
</organism>
<dbReference type="OrthoDB" id="630895at2759"/>
<dbReference type="InterPro" id="IPR016181">
    <property type="entry name" value="Acyl_CoA_acyltransferase"/>
</dbReference>
<dbReference type="PANTHER" id="PTHR46067:SF27">
    <property type="entry name" value="ACYL-COA N-ACYLTRANSFERASES (NAT) SUPERFAMILY PROTEIN"/>
    <property type="match status" value="1"/>
</dbReference>
<dbReference type="Proteomes" id="UP000655225">
    <property type="component" value="Unassembled WGS sequence"/>
</dbReference>
<keyword evidence="3" id="KW-1185">Reference proteome</keyword>
<dbReference type="SUPFAM" id="SSF55729">
    <property type="entry name" value="Acyl-CoA N-acyltransferases (Nat)"/>
    <property type="match status" value="1"/>
</dbReference>
<reference evidence="2 3" key="1">
    <citation type="submission" date="2020-04" db="EMBL/GenBank/DDBJ databases">
        <title>Plant Genome Project.</title>
        <authorList>
            <person name="Zhang R.-G."/>
        </authorList>
    </citation>
    <scope>NUCLEOTIDE SEQUENCE [LARGE SCALE GENOMIC DNA]</scope>
    <source>
        <strain evidence="2">YNK0</strain>
        <tissue evidence="2">Leaf</tissue>
    </source>
</reference>
<dbReference type="OMA" id="NDACRCE"/>
<dbReference type="Pfam" id="PF13302">
    <property type="entry name" value="Acetyltransf_3"/>
    <property type="match status" value="1"/>
</dbReference>
<evidence type="ECO:0000313" key="2">
    <source>
        <dbReference type="EMBL" id="KAF8392387.1"/>
    </source>
</evidence>
<comment type="caution">
    <text evidence="2">The sequence shown here is derived from an EMBL/GenBank/DDBJ whole genome shotgun (WGS) entry which is preliminary data.</text>
</comment>
<evidence type="ECO:0000259" key="1">
    <source>
        <dbReference type="PROSITE" id="PS51186"/>
    </source>
</evidence>
<dbReference type="AlphaFoldDB" id="A0A835D948"/>
<sequence length="185" mass="20928">MERNSSHSDGKEGKEGFLEISLRPFDLSDVDDLMVWATDDRVSRICSVVTCTCREEAVKYIKDCVIPHPWYRAICIKNRPVGFIKVTPNSGGDRCRAELGYALATKYWGQGIATKAVKMVVSSIFSEWSHLERLEALVLVENPGSQRVLEKAGFQREAVLKKHLTHRGRTRDLVMYSLLSTDPKL</sequence>
<proteinExistence type="predicted"/>
<feature type="domain" description="N-acetyltransferase" evidence="1">
    <location>
        <begin position="20"/>
        <end position="180"/>
    </location>
</feature>
<name>A0A835D948_TETSI</name>
<dbReference type="PANTHER" id="PTHR46067">
    <property type="entry name" value="ACYL-COA N-ACYLTRANSFERASES (NAT) SUPERFAMILY PROTEIN"/>
    <property type="match status" value="1"/>
</dbReference>
<dbReference type="Gene3D" id="3.40.630.30">
    <property type="match status" value="1"/>
</dbReference>
<gene>
    <name evidence="2" type="ORF">HHK36_022729</name>
</gene>
<dbReference type="PROSITE" id="PS51186">
    <property type="entry name" value="GNAT"/>
    <property type="match status" value="1"/>
</dbReference>
<evidence type="ECO:0000313" key="3">
    <source>
        <dbReference type="Proteomes" id="UP000655225"/>
    </source>
</evidence>
<protein>
    <recommendedName>
        <fullName evidence="1">N-acetyltransferase domain-containing protein</fullName>
    </recommendedName>
</protein>
<dbReference type="GO" id="GO:0016747">
    <property type="term" value="F:acyltransferase activity, transferring groups other than amino-acyl groups"/>
    <property type="evidence" value="ECO:0007669"/>
    <property type="project" value="InterPro"/>
</dbReference>
<accession>A0A835D948</accession>
<dbReference type="EMBL" id="JABCRI010000016">
    <property type="protein sequence ID" value="KAF8392387.1"/>
    <property type="molecule type" value="Genomic_DNA"/>
</dbReference>